<name>A0A7C1X6M3_THERO</name>
<sequence length="84" mass="8724">MSGPGARPPQGRDWQAIGTALGLGFSVVSSLVLCIGGGVLLDRWLGTMPLFTLAGVGLGLATAAYALYELARVSGSHRNQRGRR</sequence>
<protein>
    <submittedName>
        <fullName evidence="1">AtpZ/AtpI family protein</fullName>
    </submittedName>
</protein>
<evidence type="ECO:0000313" key="1">
    <source>
        <dbReference type="EMBL" id="HEF65813.1"/>
    </source>
</evidence>
<dbReference type="EMBL" id="DSJL01000011">
    <property type="protein sequence ID" value="HEF65813.1"/>
    <property type="molecule type" value="Genomic_DNA"/>
</dbReference>
<accession>A0A7C1X6M3</accession>
<proteinExistence type="predicted"/>
<gene>
    <name evidence="1" type="ORF">ENP47_09485</name>
</gene>
<reference evidence="1" key="1">
    <citation type="journal article" date="2020" name="mSystems">
        <title>Genome- and Community-Level Interaction Insights into Carbon Utilization and Element Cycling Functions of Hydrothermarchaeota in Hydrothermal Sediment.</title>
        <authorList>
            <person name="Zhou Z."/>
            <person name="Liu Y."/>
            <person name="Xu W."/>
            <person name="Pan J."/>
            <person name="Luo Z.H."/>
            <person name="Li M."/>
        </authorList>
    </citation>
    <scope>NUCLEOTIDE SEQUENCE [LARGE SCALE GENOMIC DNA]</scope>
    <source>
        <strain evidence="1">SpSt-222</strain>
    </source>
</reference>
<organism evidence="1">
    <name type="scientific">Thermomicrobium roseum</name>
    <dbReference type="NCBI Taxonomy" id="500"/>
    <lineage>
        <taxon>Bacteria</taxon>
        <taxon>Pseudomonadati</taxon>
        <taxon>Thermomicrobiota</taxon>
        <taxon>Thermomicrobia</taxon>
        <taxon>Thermomicrobiales</taxon>
        <taxon>Thermomicrobiaceae</taxon>
        <taxon>Thermomicrobium</taxon>
    </lineage>
</organism>
<dbReference type="Pfam" id="PF09527">
    <property type="entry name" value="ATPase_gene1"/>
    <property type="match status" value="1"/>
</dbReference>
<dbReference type="AlphaFoldDB" id="A0A7C1X6M3"/>
<comment type="caution">
    <text evidence="1">The sequence shown here is derived from an EMBL/GenBank/DDBJ whole genome shotgun (WGS) entry which is preliminary data.</text>
</comment>
<dbReference type="InterPro" id="IPR032820">
    <property type="entry name" value="ATPase_put"/>
</dbReference>